<keyword evidence="1" id="KW-1133">Transmembrane helix</keyword>
<dbReference type="PANTHER" id="PTHR31325">
    <property type="entry name" value="OS01G0798800 PROTEIN-RELATED"/>
    <property type="match status" value="1"/>
</dbReference>
<evidence type="ECO:0000313" key="3">
    <source>
        <dbReference type="EMBL" id="TXG68595.1"/>
    </source>
</evidence>
<proteinExistence type="predicted"/>
<evidence type="ECO:0000256" key="1">
    <source>
        <dbReference type="SAM" id="Phobius"/>
    </source>
</evidence>
<accession>A0A5C7IHN1</accession>
<dbReference type="OrthoDB" id="1689146at2759"/>
<feature type="domain" description="DUF4220" evidence="2">
    <location>
        <begin position="51"/>
        <end position="178"/>
    </location>
</feature>
<feature type="transmembrane region" description="Helical" evidence="1">
    <location>
        <begin position="17"/>
        <end position="36"/>
    </location>
</feature>
<keyword evidence="4" id="KW-1185">Reference proteome</keyword>
<dbReference type="Pfam" id="PF13968">
    <property type="entry name" value="DUF4220"/>
    <property type="match status" value="2"/>
</dbReference>
<evidence type="ECO:0000259" key="2">
    <source>
        <dbReference type="Pfam" id="PF13968"/>
    </source>
</evidence>
<feature type="transmembrane region" description="Helical" evidence="1">
    <location>
        <begin position="140"/>
        <end position="158"/>
    </location>
</feature>
<dbReference type="AlphaFoldDB" id="A0A5C7IHN1"/>
<feature type="domain" description="DUF4220" evidence="2">
    <location>
        <begin position="185"/>
        <end position="290"/>
    </location>
</feature>
<reference evidence="4" key="1">
    <citation type="journal article" date="2019" name="Gigascience">
        <title>De novo genome assembly of the endangered Acer yangbiense, a plant species with extremely small populations endemic to Yunnan Province, China.</title>
        <authorList>
            <person name="Yang J."/>
            <person name="Wariss H.M."/>
            <person name="Tao L."/>
            <person name="Zhang R."/>
            <person name="Yun Q."/>
            <person name="Hollingsworth P."/>
            <person name="Dao Z."/>
            <person name="Luo G."/>
            <person name="Guo H."/>
            <person name="Ma Y."/>
            <person name="Sun W."/>
        </authorList>
    </citation>
    <scope>NUCLEOTIDE SEQUENCE [LARGE SCALE GENOMIC DNA]</scope>
    <source>
        <strain evidence="4">cv. Malutang</strain>
    </source>
</reference>
<dbReference type="Proteomes" id="UP000323000">
    <property type="component" value="Chromosome 2"/>
</dbReference>
<feature type="transmembrane region" description="Helical" evidence="1">
    <location>
        <begin position="231"/>
        <end position="252"/>
    </location>
</feature>
<sequence>MQLFSERIINLWNKCEVRVIILLSLVLQTILIIFGNRRKLTNRVWIKIIVWCAYLSADWVATVALGNLASIIGDSKDSTPIPNNALQEFWAPFLILHLGGPDTITAFSLADNELCLRHFLGLIIQVGVAFYVFFRSWGNTALTFLTIPIFISGVIKYGKKTYVLWSSSSEQSKILCRQNETLDEKERKCIHSIIKNKHNAKEAFKWVAVELGLMYDVLYTKAAIVYSHLGIVLRCITVFSYISASVVFSTIIDTNVYPLTDISVTYLLLVWAAHLELYALILLLLSDWAKL</sequence>
<feature type="transmembrane region" description="Helical" evidence="1">
    <location>
        <begin position="264"/>
        <end position="285"/>
    </location>
</feature>
<name>A0A5C7IHN1_9ROSI</name>
<organism evidence="3 4">
    <name type="scientific">Acer yangbiense</name>
    <dbReference type="NCBI Taxonomy" id="1000413"/>
    <lineage>
        <taxon>Eukaryota</taxon>
        <taxon>Viridiplantae</taxon>
        <taxon>Streptophyta</taxon>
        <taxon>Embryophyta</taxon>
        <taxon>Tracheophyta</taxon>
        <taxon>Spermatophyta</taxon>
        <taxon>Magnoliopsida</taxon>
        <taxon>eudicotyledons</taxon>
        <taxon>Gunneridae</taxon>
        <taxon>Pentapetalae</taxon>
        <taxon>rosids</taxon>
        <taxon>malvids</taxon>
        <taxon>Sapindales</taxon>
        <taxon>Sapindaceae</taxon>
        <taxon>Hippocastanoideae</taxon>
        <taxon>Acereae</taxon>
        <taxon>Acer</taxon>
    </lineage>
</organism>
<dbReference type="InterPro" id="IPR025315">
    <property type="entry name" value="DUF4220"/>
</dbReference>
<keyword evidence="1" id="KW-0472">Membrane</keyword>
<keyword evidence="1" id="KW-0812">Transmembrane</keyword>
<dbReference type="EMBL" id="VAHF01000002">
    <property type="protein sequence ID" value="TXG68595.1"/>
    <property type="molecule type" value="Genomic_DNA"/>
</dbReference>
<comment type="caution">
    <text evidence="3">The sequence shown here is derived from an EMBL/GenBank/DDBJ whole genome shotgun (WGS) entry which is preliminary data.</text>
</comment>
<feature type="transmembrane region" description="Helical" evidence="1">
    <location>
        <begin position="48"/>
        <end position="69"/>
    </location>
</feature>
<evidence type="ECO:0000313" key="4">
    <source>
        <dbReference type="Proteomes" id="UP000323000"/>
    </source>
</evidence>
<protein>
    <recommendedName>
        <fullName evidence="2">DUF4220 domain-containing protein</fullName>
    </recommendedName>
</protein>
<gene>
    <name evidence="3" type="ORF">EZV62_003530</name>
</gene>